<evidence type="ECO:0000259" key="2">
    <source>
        <dbReference type="Pfam" id="PF00496"/>
    </source>
</evidence>
<dbReference type="AlphaFoldDB" id="A0A4S8QDS3"/>
<evidence type="ECO:0000313" key="4">
    <source>
        <dbReference type="Proteomes" id="UP000308760"/>
    </source>
</evidence>
<organism evidence="3 4">
    <name type="scientific">Glycomyces buryatensis</name>
    <dbReference type="NCBI Taxonomy" id="2570927"/>
    <lineage>
        <taxon>Bacteria</taxon>
        <taxon>Bacillati</taxon>
        <taxon>Actinomycetota</taxon>
        <taxon>Actinomycetes</taxon>
        <taxon>Glycomycetales</taxon>
        <taxon>Glycomycetaceae</taxon>
        <taxon>Glycomyces</taxon>
    </lineage>
</organism>
<evidence type="ECO:0000256" key="1">
    <source>
        <dbReference type="SAM" id="MobiDB-lite"/>
    </source>
</evidence>
<accession>A0A4S8QDS3</accession>
<reference evidence="3 4" key="2">
    <citation type="submission" date="2019-05" db="EMBL/GenBank/DDBJ databases">
        <title>Glycomyces buryatensis sp. nov.</title>
        <authorList>
            <person name="Nikitina E."/>
        </authorList>
    </citation>
    <scope>NUCLEOTIDE SEQUENCE [LARGE SCALE GENOMIC DNA]</scope>
    <source>
        <strain evidence="3 4">18</strain>
    </source>
</reference>
<dbReference type="Proteomes" id="UP000308760">
    <property type="component" value="Unassembled WGS sequence"/>
</dbReference>
<dbReference type="SUPFAM" id="SSF53850">
    <property type="entry name" value="Periplasmic binding protein-like II"/>
    <property type="match status" value="1"/>
</dbReference>
<dbReference type="OrthoDB" id="5240629at2"/>
<dbReference type="Gene3D" id="3.40.190.10">
    <property type="entry name" value="Periplasmic binding protein-like II"/>
    <property type="match status" value="1"/>
</dbReference>
<dbReference type="EMBL" id="STGY01000024">
    <property type="protein sequence ID" value="THV42460.1"/>
    <property type="molecule type" value="Genomic_DNA"/>
</dbReference>
<feature type="region of interest" description="Disordered" evidence="1">
    <location>
        <begin position="1"/>
        <end position="24"/>
    </location>
</feature>
<dbReference type="Gene3D" id="3.10.105.10">
    <property type="entry name" value="Dipeptide-binding Protein, Domain 3"/>
    <property type="match status" value="1"/>
</dbReference>
<feature type="compositionally biased region" description="Basic and acidic residues" evidence="1">
    <location>
        <begin position="13"/>
        <end position="24"/>
    </location>
</feature>
<evidence type="ECO:0000313" key="3">
    <source>
        <dbReference type="EMBL" id="THV42460.1"/>
    </source>
</evidence>
<dbReference type="GO" id="GO:0042597">
    <property type="term" value="C:periplasmic space"/>
    <property type="evidence" value="ECO:0007669"/>
    <property type="project" value="UniProtKB-ARBA"/>
</dbReference>
<gene>
    <name evidence="3" type="ORF">FAB82_06185</name>
</gene>
<dbReference type="InterPro" id="IPR039424">
    <property type="entry name" value="SBP_5"/>
</dbReference>
<dbReference type="GO" id="GO:0043190">
    <property type="term" value="C:ATP-binding cassette (ABC) transporter complex"/>
    <property type="evidence" value="ECO:0007669"/>
    <property type="project" value="InterPro"/>
</dbReference>
<comment type="caution">
    <text evidence="3">The sequence shown here is derived from an EMBL/GenBank/DDBJ whole genome shotgun (WGS) entry which is preliminary data.</text>
</comment>
<dbReference type="PIRSF" id="PIRSF002741">
    <property type="entry name" value="MppA"/>
    <property type="match status" value="1"/>
</dbReference>
<dbReference type="InterPro" id="IPR030678">
    <property type="entry name" value="Peptide/Ni-bd"/>
</dbReference>
<dbReference type="PANTHER" id="PTHR30290">
    <property type="entry name" value="PERIPLASMIC BINDING COMPONENT OF ABC TRANSPORTER"/>
    <property type="match status" value="1"/>
</dbReference>
<dbReference type="CDD" id="cd08506">
    <property type="entry name" value="PBP2_clavulanate_OppA2"/>
    <property type="match status" value="1"/>
</dbReference>
<dbReference type="InterPro" id="IPR000914">
    <property type="entry name" value="SBP_5_dom"/>
</dbReference>
<name>A0A4S8QDS3_9ACTN</name>
<protein>
    <submittedName>
        <fullName evidence="3">ABC transporter substrate-binding protein</fullName>
    </submittedName>
</protein>
<reference evidence="4" key="1">
    <citation type="submission" date="2019-04" db="EMBL/GenBank/DDBJ databases">
        <title>Nocardioides xinjiangensis sp. nov.</title>
        <authorList>
            <person name="Liu S."/>
        </authorList>
    </citation>
    <scope>NUCLEOTIDE SEQUENCE [LARGE SCALE GENOMIC DNA]</scope>
    <source>
        <strain evidence="4">18</strain>
    </source>
</reference>
<dbReference type="Pfam" id="PF00496">
    <property type="entry name" value="SBP_bac_5"/>
    <property type="match status" value="1"/>
</dbReference>
<proteinExistence type="predicted"/>
<sequence>MEAPKPAAPAPRSDLRGGRPARRTDRNSLLNKHLTRAPAAILAAALLLTGCSGGTDDSGGGGDDPVTGGTVHMLQNADFSYLDPARGWDGGVNAFYRLIYRGLTMQAAGDSEDPNAMVPDMAESLGTPSEDGLTWTYTLKDGLAFDNGDPITSTELAFGISRTWDPEIGIGSPYLRNVIDAPEDYQGPYISGESNPSIETPDEKTIVFNLIEPFPEFDNVVAQVNAAPFPVGSGAGDEFINDVIASGPYTVDAYTPGSAITLVRNEHWDADTDDVRKAYPDAWEFEIGLEPATIDERLMAGQGTDASAIGGKVQPATLARLQDPALADRVISAEAYCTTYMGMNMTKAPFDRLEVRQAINLAIDRDSLVTASGGNQLAEPATTIIPPAVNGHKDFDLYPSENHAGDPEAAAALLAEAGLEDGFSFTLDIRSQAVMQAQAESIQQALEPLGIEVKLNVIDTSTYYETIGTPSQQSDAAITGWCPDWASSASTMVPPLVDGRVITDKGNTNLAQINDETLNARIDEIKAMTDIDAANAEWGEFDEEAMALAPMAPLLWEPSVFIPGENIANYIPNTSMTDLTIIGLKDPSQS</sequence>
<feature type="domain" description="Solute-binding protein family 5" evidence="2">
    <location>
        <begin position="117"/>
        <end position="493"/>
    </location>
</feature>
<dbReference type="GO" id="GO:0015833">
    <property type="term" value="P:peptide transport"/>
    <property type="evidence" value="ECO:0007669"/>
    <property type="project" value="TreeGrafter"/>
</dbReference>
<dbReference type="GO" id="GO:1904680">
    <property type="term" value="F:peptide transmembrane transporter activity"/>
    <property type="evidence" value="ECO:0007669"/>
    <property type="project" value="TreeGrafter"/>
</dbReference>
<keyword evidence="4" id="KW-1185">Reference proteome</keyword>
<dbReference type="PANTHER" id="PTHR30290:SF83">
    <property type="entry name" value="ABC TRANSPORTER SUBSTRATE-BINDING PROTEIN"/>
    <property type="match status" value="1"/>
</dbReference>